<sequence length="110" mass="12241">WGPDLELIYKSYDTAWGGNSECEDQPRSGYIKVKVEPKVLDQFGYPKARATSCFVMANGTLTLHGKNLWKAAPLLTVDTLGMDGLGFAPLSSNPKFLKIWISGFDYLELH</sequence>
<name>A0A8H6D9H8_9HYPO</name>
<organism evidence="1 2">
    <name type="scientific">Fusarium globosum</name>
    <dbReference type="NCBI Taxonomy" id="78864"/>
    <lineage>
        <taxon>Eukaryota</taxon>
        <taxon>Fungi</taxon>
        <taxon>Dikarya</taxon>
        <taxon>Ascomycota</taxon>
        <taxon>Pezizomycotina</taxon>
        <taxon>Sordariomycetes</taxon>
        <taxon>Hypocreomycetidae</taxon>
        <taxon>Hypocreales</taxon>
        <taxon>Nectriaceae</taxon>
        <taxon>Fusarium</taxon>
        <taxon>Fusarium fujikuroi species complex</taxon>
    </lineage>
</organism>
<accession>A0A8H6D9H8</accession>
<evidence type="ECO:0000313" key="1">
    <source>
        <dbReference type="EMBL" id="KAF5708330.1"/>
    </source>
</evidence>
<protein>
    <submittedName>
        <fullName evidence="1">Uncharacterized protein</fullName>
    </submittedName>
</protein>
<keyword evidence="2" id="KW-1185">Reference proteome</keyword>
<dbReference type="EMBL" id="JAAQPF010000272">
    <property type="protein sequence ID" value="KAF5708330.1"/>
    <property type="molecule type" value="Genomic_DNA"/>
</dbReference>
<proteinExistence type="predicted"/>
<feature type="non-terminal residue" evidence="1">
    <location>
        <position position="1"/>
    </location>
</feature>
<dbReference type="AlphaFoldDB" id="A0A8H6D9H8"/>
<gene>
    <name evidence="1" type="ORF">FGLOB1_6455</name>
</gene>
<evidence type="ECO:0000313" key="2">
    <source>
        <dbReference type="Proteomes" id="UP000532311"/>
    </source>
</evidence>
<dbReference type="Proteomes" id="UP000532311">
    <property type="component" value="Unassembled WGS sequence"/>
</dbReference>
<comment type="caution">
    <text evidence="1">The sequence shown here is derived from an EMBL/GenBank/DDBJ whole genome shotgun (WGS) entry which is preliminary data.</text>
</comment>
<reference evidence="1 2" key="1">
    <citation type="submission" date="2020-05" db="EMBL/GenBank/DDBJ databases">
        <title>Identification and distribution of gene clusters putatively required for synthesis of sphingolipid metabolism inhibitors in phylogenetically diverse species of the filamentous fungus Fusarium.</title>
        <authorList>
            <person name="Kim H.-S."/>
            <person name="Busman M."/>
            <person name="Brown D.W."/>
            <person name="Divon H."/>
            <person name="Uhlig S."/>
            <person name="Proctor R.H."/>
        </authorList>
    </citation>
    <scope>NUCLEOTIDE SEQUENCE [LARGE SCALE GENOMIC DNA]</scope>
    <source>
        <strain evidence="1 2">NRRL 26131</strain>
    </source>
</reference>